<protein>
    <submittedName>
        <fullName evidence="1">Uncharacterized protein</fullName>
    </submittedName>
</protein>
<reference evidence="1" key="2">
    <citation type="submission" date="2023-03" db="EMBL/GenBank/DDBJ databases">
        <authorList>
            <person name="Inwood S.N."/>
            <person name="Skelly J.G."/>
            <person name="Guhlin J."/>
            <person name="Harrop T.W.R."/>
            <person name="Goldson S.G."/>
            <person name="Dearden P.K."/>
        </authorList>
    </citation>
    <scope>NUCLEOTIDE SEQUENCE</scope>
    <source>
        <strain evidence="1">Irish</strain>
        <tissue evidence="1">Whole body</tissue>
    </source>
</reference>
<evidence type="ECO:0000313" key="1">
    <source>
        <dbReference type="EMBL" id="KAK0165526.1"/>
    </source>
</evidence>
<accession>A0AA39F9W0</accession>
<dbReference type="EMBL" id="JAQQBS010001422">
    <property type="protein sequence ID" value="KAK0165526.1"/>
    <property type="molecule type" value="Genomic_DNA"/>
</dbReference>
<proteinExistence type="predicted"/>
<dbReference type="Proteomes" id="UP001168990">
    <property type="component" value="Unassembled WGS sequence"/>
</dbReference>
<comment type="caution">
    <text evidence="1">The sequence shown here is derived from an EMBL/GenBank/DDBJ whole genome shotgun (WGS) entry which is preliminary data.</text>
</comment>
<dbReference type="AlphaFoldDB" id="A0AA39F9W0"/>
<gene>
    <name evidence="1" type="ORF">PV328_004033</name>
</gene>
<sequence length="154" mass="17886">MFQKNFHGGQSNTELDCNHDMSDLHNNAMWCEHLLTNQMKYDCGVDMACSKCEYIHDCFGMIMGMTTDMSVKAKDFMMTLNYIKRHIKEKSFSDDTRSAVMDGEITAIEECMKTSFIQEKDVSIIQDLVYSMIHESNSVFMVSEQLKQFIIDRK</sequence>
<name>A0AA39F9W0_9HYME</name>
<reference evidence="1" key="1">
    <citation type="journal article" date="2023" name="bioRxiv">
        <title>Scaffold-level genome assemblies of two parasitoid biocontrol wasps reveal the parthenogenesis mechanism and an associated novel virus.</title>
        <authorList>
            <person name="Inwood S."/>
            <person name="Skelly J."/>
            <person name="Guhlin J."/>
            <person name="Harrop T."/>
            <person name="Goldson S."/>
            <person name="Dearden P."/>
        </authorList>
    </citation>
    <scope>NUCLEOTIDE SEQUENCE</scope>
    <source>
        <strain evidence="1">Irish</strain>
        <tissue evidence="1">Whole body</tissue>
    </source>
</reference>
<keyword evidence="2" id="KW-1185">Reference proteome</keyword>
<evidence type="ECO:0000313" key="2">
    <source>
        <dbReference type="Proteomes" id="UP001168990"/>
    </source>
</evidence>
<organism evidence="1 2">
    <name type="scientific">Microctonus aethiopoides</name>
    <dbReference type="NCBI Taxonomy" id="144406"/>
    <lineage>
        <taxon>Eukaryota</taxon>
        <taxon>Metazoa</taxon>
        <taxon>Ecdysozoa</taxon>
        <taxon>Arthropoda</taxon>
        <taxon>Hexapoda</taxon>
        <taxon>Insecta</taxon>
        <taxon>Pterygota</taxon>
        <taxon>Neoptera</taxon>
        <taxon>Endopterygota</taxon>
        <taxon>Hymenoptera</taxon>
        <taxon>Apocrita</taxon>
        <taxon>Ichneumonoidea</taxon>
        <taxon>Braconidae</taxon>
        <taxon>Euphorinae</taxon>
        <taxon>Microctonus</taxon>
    </lineage>
</organism>